<name>A0ABQ9I1V8_9NEOP</name>
<organism evidence="1 2">
    <name type="scientific">Dryococelus australis</name>
    <dbReference type="NCBI Taxonomy" id="614101"/>
    <lineage>
        <taxon>Eukaryota</taxon>
        <taxon>Metazoa</taxon>
        <taxon>Ecdysozoa</taxon>
        <taxon>Arthropoda</taxon>
        <taxon>Hexapoda</taxon>
        <taxon>Insecta</taxon>
        <taxon>Pterygota</taxon>
        <taxon>Neoptera</taxon>
        <taxon>Polyneoptera</taxon>
        <taxon>Phasmatodea</taxon>
        <taxon>Verophasmatodea</taxon>
        <taxon>Anareolatae</taxon>
        <taxon>Phasmatidae</taxon>
        <taxon>Eurycanthinae</taxon>
        <taxon>Dryococelus</taxon>
    </lineage>
</organism>
<accession>A0ABQ9I1V8</accession>
<dbReference type="Proteomes" id="UP001159363">
    <property type="component" value="Chromosome 3"/>
</dbReference>
<proteinExistence type="predicted"/>
<reference evidence="1 2" key="1">
    <citation type="submission" date="2023-02" db="EMBL/GenBank/DDBJ databases">
        <title>LHISI_Scaffold_Assembly.</title>
        <authorList>
            <person name="Stuart O.P."/>
            <person name="Cleave R."/>
            <person name="Magrath M.J.L."/>
            <person name="Mikheyev A.S."/>
        </authorList>
    </citation>
    <scope>NUCLEOTIDE SEQUENCE [LARGE SCALE GENOMIC DNA]</scope>
    <source>
        <strain evidence="1">Daus_M_001</strain>
        <tissue evidence="1">Leg muscle</tissue>
    </source>
</reference>
<protein>
    <submittedName>
        <fullName evidence="1">Uncharacterized protein</fullName>
    </submittedName>
</protein>
<evidence type="ECO:0000313" key="2">
    <source>
        <dbReference type="Proteomes" id="UP001159363"/>
    </source>
</evidence>
<keyword evidence="2" id="KW-1185">Reference proteome</keyword>
<comment type="caution">
    <text evidence="1">The sequence shown here is derived from an EMBL/GenBank/DDBJ whole genome shotgun (WGS) entry which is preliminary data.</text>
</comment>
<gene>
    <name evidence="1" type="ORF">PR048_009991</name>
</gene>
<sequence length="82" mass="8582">MTVRLTLGGVGVQVECVAALIGAWPGTSVLTALELLAEGRVFRLRQRMAGVWTGYWNSGVGLVGGVASEGDTARGTEKHLVQ</sequence>
<dbReference type="EMBL" id="JARBHB010000003">
    <property type="protein sequence ID" value="KAJ8890482.1"/>
    <property type="molecule type" value="Genomic_DNA"/>
</dbReference>
<evidence type="ECO:0000313" key="1">
    <source>
        <dbReference type="EMBL" id="KAJ8890482.1"/>
    </source>
</evidence>